<feature type="transmembrane region" description="Helical" evidence="1">
    <location>
        <begin position="424"/>
        <end position="446"/>
    </location>
</feature>
<evidence type="ECO:0008006" key="4">
    <source>
        <dbReference type="Google" id="ProtNLM"/>
    </source>
</evidence>
<feature type="transmembrane region" description="Helical" evidence="1">
    <location>
        <begin position="378"/>
        <end position="395"/>
    </location>
</feature>
<feature type="transmembrane region" description="Helical" evidence="1">
    <location>
        <begin position="163"/>
        <end position="180"/>
    </location>
</feature>
<evidence type="ECO:0000313" key="2">
    <source>
        <dbReference type="EMBL" id="AWB47120.1"/>
    </source>
</evidence>
<sequence>MAKASLFESEQSYRAALPTMVLVFLASQMPDARVMISNGAGLTTDDAMRLVEVRDLLAGQAWYDLFQHRVLPPEGLSMHWSRYIDAPMALMMGALQPFFGLDMAGRIIAILWPLMLGVVFILATAALTKRLYGRQAAFLSLLVIPSYELLAGSGFGVGSTDHHAVQIILMLGLFAMTVLPDRPMLRGVAGGVLAALSLAVGLEMILFIGLAGVLMVLAFVLGRGGSDRRLTGFSAALALTTPLLMAGQLDPSLWVVPVCDAISPPLLALTTAAFVASAVLVLAGRFVQTPMARAGVTLAVGAVAGVILLPAIQPCLAGPYTAMSAEIQQSVLSRIQEIKPASFYFATDGGRVISLLLPIYAVTLLFALTVLAGRGRGVVLLAFLAMGAVLSFWQFRMLTMGLPVVAVAFGAGAAWAMSQRAAWARLGGVAVILCVLLSRPLAIGYLKLNREGPGQAQGKAAMSEQCNDLDQMAVLNSVPTGIVFNPINLGPIILLGSPHSVTSAPYHRSADAFVNGTLPFEGNEAGLRAAVDRTRADYVLLCKGDTYGAADSIGTALAKGEPRSWLTDVPLNGSNLLLLKVAR</sequence>
<dbReference type="OrthoDB" id="1082056at2"/>
<keyword evidence="1" id="KW-0812">Transmembrane</keyword>
<feature type="transmembrane region" description="Helical" evidence="1">
    <location>
        <begin position="266"/>
        <end position="287"/>
    </location>
</feature>
<dbReference type="KEGG" id="geh:HYN69_00065"/>
<feature type="transmembrane region" description="Helical" evidence="1">
    <location>
        <begin position="136"/>
        <end position="157"/>
    </location>
</feature>
<feature type="transmembrane region" description="Helical" evidence="1">
    <location>
        <begin position="401"/>
        <end position="417"/>
    </location>
</feature>
<keyword evidence="3" id="KW-1185">Reference proteome</keyword>
<keyword evidence="1" id="KW-1133">Transmembrane helix</keyword>
<evidence type="ECO:0000256" key="1">
    <source>
        <dbReference type="SAM" id="Phobius"/>
    </source>
</evidence>
<gene>
    <name evidence="2" type="ORF">HYN69_00065</name>
</gene>
<organism evidence="2 3">
    <name type="scientific">Paragemmobacter aquarius</name>
    <dbReference type="NCBI Taxonomy" id="2169400"/>
    <lineage>
        <taxon>Bacteria</taxon>
        <taxon>Pseudomonadati</taxon>
        <taxon>Pseudomonadota</taxon>
        <taxon>Alphaproteobacteria</taxon>
        <taxon>Rhodobacterales</taxon>
        <taxon>Paracoccaceae</taxon>
        <taxon>Paragemmobacter</taxon>
    </lineage>
</organism>
<evidence type="ECO:0000313" key="3">
    <source>
        <dbReference type="Proteomes" id="UP000244496"/>
    </source>
</evidence>
<name>A0A2S0UHB2_9RHOB</name>
<feature type="transmembrane region" description="Helical" evidence="1">
    <location>
        <begin position="107"/>
        <end position="127"/>
    </location>
</feature>
<feature type="transmembrane region" description="Helical" evidence="1">
    <location>
        <begin position="294"/>
        <end position="312"/>
    </location>
</feature>
<dbReference type="EMBL" id="CP028918">
    <property type="protein sequence ID" value="AWB47120.1"/>
    <property type="molecule type" value="Genomic_DNA"/>
</dbReference>
<reference evidence="2 3" key="1">
    <citation type="submission" date="2018-04" db="EMBL/GenBank/DDBJ databases">
        <title>Genome sequencing of Gemmobacter.</title>
        <authorList>
            <person name="Yi H."/>
            <person name="Baek M.-G."/>
        </authorList>
    </citation>
    <scope>NUCLEOTIDE SEQUENCE [LARGE SCALE GENOMIC DNA]</scope>
    <source>
        <strain evidence="2 3">HYN0069</strain>
    </source>
</reference>
<proteinExistence type="predicted"/>
<feature type="transmembrane region" description="Helical" evidence="1">
    <location>
        <begin position="192"/>
        <end position="221"/>
    </location>
</feature>
<keyword evidence="1" id="KW-0472">Membrane</keyword>
<accession>A0A2S0UHB2</accession>
<feature type="transmembrane region" description="Helical" evidence="1">
    <location>
        <begin position="352"/>
        <end position="371"/>
    </location>
</feature>
<dbReference type="Proteomes" id="UP000244496">
    <property type="component" value="Chromosome"/>
</dbReference>
<dbReference type="RefSeq" id="WP_108433949.1">
    <property type="nucleotide sequence ID" value="NZ_CP028918.1"/>
</dbReference>
<protein>
    <recommendedName>
        <fullName evidence="4">4-amino-4-deoxy-L-arabinose transferase</fullName>
    </recommendedName>
</protein>
<dbReference type="AlphaFoldDB" id="A0A2S0UHB2"/>